<accession>A0ABS0NPN9</accession>
<dbReference type="PANTHER" id="PTHR46825">
    <property type="entry name" value="D-ALANYL-D-ALANINE-CARBOXYPEPTIDASE/ENDOPEPTIDASE AMPH"/>
    <property type="match status" value="1"/>
</dbReference>
<feature type="signal peptide" evidence="1">
    <location>
        <begin position="1"/>
        <end position="22"/>
    </location>
</feature>
<dbReference type="EMBL" id="JACYXC010000001">
    <property type="protein sequence ID" value="MBH5337160.1"/>
    <property type="molecule type" value="Genomic_DNA"/>
</dbReference>
<evidence type="ECO:0000259" key="2">
    <source>
        <dbReference type="Pfam" id="PF00144"/>
    </source>
</evidence>
<organism evidence="3 4">
    <name type="scientific">Streptomyces pactum</name>
    <dbReference type="NCBI Taxonomy" id="68249"/>
    <lineage>
        <taxon>Bacteria</taxon>
        <taxon>Bacillati</taxon>
        <taxon>Actinomycetota</taxon>
        <taxon>Actinomycetes</taxon>
        <taxon>Kitasatosporales</taxon>
        <taxon>Streptomycetaceae</taxon>
        <taxon>Streptomyces</taxon>
    </lineage>
</organism>
<dbReference type="RefSeq" id="WP_197990488.1">
    <property type="nucleotide sequence ID" value="NZ_JACYXC010000001.1"/>
</dbReference>
<proteinExistence type="predicted"/>
<dbReference type="InterPro" id="IPR050491">
    <property type="entry name" value="AmpC-like"/>
</dbReference>
<comment type="caution">
    <text evidence="3">The sequence shown here is derived from an EMBL/GenBank/DDBJ whole genome shotgun (WGS) entry which is preliminary data.</text>
</comment>
<keyword evidence="1" id="KW-0732">Signal</keyword>
<feature type="chain" id="PRO_5046743248" evidence="1">
    <location>
        <begin position="23"/>
        <end position="415"/>
    </location>
</feature>
<dbReference type="InterPro" id="IPR006311">
    <property type="entry name" value="TAT_signal"/>
</dbReference>
<keyword evidence="4" id="KW-1185">Reference proteome</keyword>
<dbReference type="Gene3D" id="3.40.710.10">
    <property type="entry name" value="DD-peptidase/beta-lactamase superfamily"/>
    <property type="match status" value="1"/>
</dbReference>
<dbReference type="PROSITE" id="PS51318">
    <property type="entry name" value="TAT"/>
    <property type="match status" value="1"/>
</dbReference>
<gene>
    <name evidence="3" type="ORF">IHE55_21275</name>
</gene>
<evidence type="ECO:0000256" key="1">
    <source>
        <dbReference type="SAM" id="SignalP"/>
    </source>
</evidence>
<dbReference type="Pfam" id="PF00144">
    <property type="entry name" value="Beta-lactamase"/>
    <property type="match status" value="1"/>
</dbReference>
<evidence type="ECO:0000313" key="4">
    <source>
        <dbReference type="Proteomes" id="UP000807371"/>
    </source>
</evidence>
<reference evidence="3 4" key="1">
    <citation type="submission" date="2020-09" db="EMBL/GenBank/DDBJ databases">
        <title>Biosynthesis of the nuclear factor of activated T cells inhibitor NFAT-133 and its congeners in Streptomyces pactum.</title>
        <authorList>
            <person name="Zhou W."/>
            <person name="Posri P."/>
            <person name="Abugrain M.E."/>
            <person name="Weisberg A.J."/>
            <person name="Chang J.H."/>
            <person name="Mahmud T."/>
        </authorList>
    </citation>
    <scope>NUCLEOTIDE SEQUENCE [LARGE SCALE GENOMIC DNA]</scope>
    <source>
        <strain evidence="3 4">ATCC 27456</strain>
    </source>
</reference>
<dbReference type="PANTHER" id="PTHR46825:SF7">
    <property type="entry name" value="D-ALANYL-D-ALANINE CARBOXYPEPTIDASE"/>
    <property type="match status" value="1"/>
</dbReference>
<name>A0ABS0NPN9_9ACTN</name>
<dbReference type="InterPro" id="IPR001466">
    <property type="entry name" value="Beta-lactam-related"/>
</dbReference>
<dbReference type="Proteomes" id="UP000807371">
    <property type="component" value="Unassembled WGS sequence"/>
</dbReference>
<dbReference type="SUPFAM" id="SSF56601">
    <property type="entry name" value="beta-lactamase/transpeptidase-like"/>
    <property type="match status" value="1"/>
</dbReference>
<feature type="domain" description="Beta-lactamase-related" evidence="2">
    <location>
        <begin position="86"/>
        <end position="397"/>
    </location>
</feature>
<sequence length="415" mass="44550">MTTTPRSSLTRRSLLGATAAGALLSATGPAAGLTAGRAAAAGRAAPGPPGARPGLDPGRLRAAVADLDHPPATAAQLQVSGSVGRWYGSSGVADLRSGRPVRPDDRVRIGSITKLFVATVLLQLVAEGRVHPGTPVQRCLPGLLPAGFAPITLTQLLNHTSGLPEGRGWPDMSTPERVFEHRFDRWTPEQLVATVTWAPELKFTPGTVQEYRGTNYVLAAMVIERLTGRPYGEEVAARLLRPLGLHGTSVPGDRRHIPGRHVHGYRRMSDGTLRDITVFDPSSSWGEGEMTSTTADLTRFTHALFRGELLPPELLRMMSTLPPGEVRMADGGPARYGAGLQTVEVNGFTFWGKTGEFEGYASFTFATLDLERCMVLSFNPERRDRSQELMSLRVAEAVTAGGPARRAPRAAAVRR</sequence>
<dbReference type="InterPro" id="IPR012338">
    <property type="entry name" value="Beta-lactam/transpept-like"/>
</dbReference>
<protein>
    <submittedName>
        <fullName evidence="3">Beta-lactamase family protein</fullName>
    </submittedName>
</protein>
<evidence type="ECO:0000313" key="3">
    <source>
        <dbReference type="EMBL" id="MBH5337160.1"/>
    </source>
</evidence>